<evidence type="ECO:0000259" key="1">
    <source>
        <dbReference type="Pfam" id="PF01431"/>
    </source>
</evidence>
<reference evidence="3" key="1">
    <citation type="submission" date="2008-03" db="EMBL/GenBank/DDBJ databases">
        <title>Annotation of Ixodes scapularis.</title>
        <authorList>
            <consortium name="Ixodes scapularis Genome Project Consortium"/>
            <person name="Caler E."/>
            <person name="Hannick L.I."/>
            <person name="Bidwell S."/>
            <person name="Joardar V."/>
            <person name="Thiagarajan M."/>
            <person name="Amedeo P."/>
            <person name="Galinsky K.J."/>
            <person name="Schobel S."/>
            <person name="Inman J."/>
            <person name="Hostetler J."/>
            <person name="Miller J."/>
            <person name="Hammond M."/>
            <person name="Megy K."/>
            <person name="Lawson D."/>
            <person name="Kodira C."/>
            <person name="Sutton G."/>
            <person name="Meyer J."/>
            <person name="Hill C.A."/>
            <person name="Birren B."/>
            <person name="Nene V."/>
            <person name="Collins F."/>
            <person name="Alarcon-Chaidez F."/>
            <person name="Wikel S."/>
            <person name="Strausberg R."/>
        </authorList>
    </citation>
    <scope>NUCLEOTIDE SEQUENCE [LARGE SCALE GENOMIC DNA]</scope>
    <source>
        <strain evidence="3">Wikel</strain>
    </source>
</reference>
<dbReference type="PRINTS" id="PR00786">
    <property type="entry name" value="NEPRILYSIN"/>
</dbReference>
<reference evidence="2" key="2">
    <citation type="submission" date="2020-05" db="UniProtKB">
        <authorList>
            <consortium name="EnsemblMetazoa"/>
        </authorList>
    </citation>
    <scope>IDENTIFICATION</scope>
    <source>
        <strain evidence="2">wikel</strain>
    </source>
</reference>
<dbReference type="InParanoid" id="A0A1S4LD60"/>
<dbReference type="InterPro" id="IPR024079">
    <property type="entry name" value="MetalloPept_cat_dom_sf"/>
</dbReference>
<dbReference type="InterPro" id="IPR000718">
    <property type="entry name" value="Peptidase_M13"/>
</dbReference>
<dbReference type="GO" id="GO:0006508">
    <property type="term" value="P:proteolysis"/>
    <property type="evidence" value="ECO:0007669"/>
    <property type="project" value="InterPro"/>
</dbReference>
<dbReference type="Pfam" id="PF01431">
    <property type="entry name" value="Peptidase_M13"/>
    <property type="match status" value="1"/>
</dbReference>
<dbReference type="AlphaFoldDB" id="A0A1S4LD60"/>
<dbReference type="SUPFAM" id="SSF55486">
    <property type="entry name" value="Metalloproteases ('zincins'), catalytic domain"/>
    <property type="match status" value="1"/>
</dbReference>
<protein>
    <recommendedName>
        <fullName evidence="1">Peptidase M13 C-terminal domain-containing protein</fullName>
    </recommendedName>
</protein>
<dbReference type="GO" id="GO:0004222">
    <property type="term" value="F:metalloendopeptidase activity"/>
    <property type="evidence" value="ECO:0007669"/>
    <property type="project" value="InterPro"/>
</dbReference>
<dbReference type="InterPro" id="IPR018497">
    <property type="entry name" value="Peptidase_M13_C"/>
</dbReference>
<evidence type="ECO:0000313" key="2">
    <source>
        <dbReference type="EnsemblMetazoa" id="ISCW012276-PA"/>
    </source>
</evidence>
<dbReference type="Gene3D" id="3.40.390.10">
    <property type="entry name" value="Collagenase (Catalytic Domain)"/>
    <property type="match status" value="1"/>
</dbReference>
<sequence>WPHDLTKVNAYYSPLENSAVLTAVILQHPFYSFGLPSSVKMGTLGWILGHELNHAFYGPGSYHDEYGNKRDWWSQEARNNFTRPGNCVRGLYQDQIEEKTCMKINENNTFNENIADIEGLETAFEVRMRVI</sequence>
<evidence type="ECO:0000313" key="3">
    <source>
        <dbReference type="Proteomes" id="UP000001555"/>
    </source>
</evidence>
<dbReference type="PANTHER" id="PTHR11733">
    <property type="entry name" value="ZINC METALLOPROTEASE FAMILY M13 NEPRILYSIN-RELATED"/>
    <property type="match status" value="1"/>
</dbReference>
<name>A0A1S4LD60_IXOSC</name>
<accession>A0A1S4LD60</accession>
<dbReference type="VEuPathDB" id="VectorBase:ISCW012276"/>
<dbReference type="VEuPathDB" id="VectorBase:ISCI012276"/>
<dbReference type="PROSITE" id="PS51885">
    <property type="entry name" value="NEPRILYSIN"/>
    <property type="match status" value="1"/>
</dbReference>
<feature type="domain" description="Peptidase M13 C-terminal" evidence="1">
    <location>
        <begin position="9"/>
        <end position="126"/>
    </location>
</feature>
<dbReference type="PANTHER" id="PTHR11733:SF133">
    <property type="entry name" value="PHOSPHATE-REGULATING NEUTRAL ENDOPEPTIDASE PHEX"/>
    <property type="match status" value="1"/>
</dbReference>
<keyword evidence="3" id="KW-1185">Reference proteome</keyword>
<dbReference type="EMBL" id="ABJB010204350">
    <property type="status" value="NOT_ANNOTATED_CDS"/>
    <property type="molecule type" value="Genomic_DNA"/>
</dbReference>
<dbReference type="Proteomes" id="UP000001555">
    <property type="component" value="Unassembled WGS sequence"/>
</dbReference>
<organism evidence="2 3">
    <name type="scientific">Ixodes scapularis</name>
    <name type="common">Black-legged tick</name>
    <name type="synonym">Deer tick</name>
    <dbReference type="NCBI Taxonomy" id="6945"/>
    <lineage>
        <taxon>Eukaryota</taxon>
        <taxon>Metazoa</taxon>
        <taxon>Ecdysozoa</taxon>
        <taxon>Arthropoda</taxon>
        <taxon>Chelicerata</taxon>
        <taxon>Arachnida</taxon>
        <taxon>Acari</taxon>
        <taxon>Parasitiformes</taxon>
        <taxon>Ixodida</taxon>
        <taxon>Ixodoidea</taxon>
        <taxon>Ixodidae</taxon>
        <taxon>Ixodinae</taxon>
        <taxon>Ixodes</taxon>
    </lineage>
</organism>
<dbReference type="EnsemblMetazoa" id="ISCW012276-RA">
    <property type="protein sequence ID" value="ISCW012276-PA"/>
    <property type="gene ID" value="ISCW012276"/>
</dbReference>
<proteinExistence type="predicted"/>